<dbReference type="InterPro" id="IPR036864">
    <property type="entry name" value="Zn2-C6_fun-type_DNA-bd_sf"/>
</dbReference>
<organism evidence="8 9">
    <name type="scientific">Corynespora cassiicola Philippines</name>
    <dbReference type="NCBI Taxonomy" id="1448308"/>
    <lineage>
        <taxon>Eukaryota</taxon>
        <taxon>Fungi</taxon>
        <taxon>Dikarya</taxon>
        <taxon>Ascomycota</taxon>
        <taxon>Pezizomycotina</taxon>
        <taxon>Dothideomycetes</taxon>
        <taxon>Pleosporomycetidae</taxon>
        <taxon>Pleosporales</taxon>
        <taxon>Corynesporascaceae</taxon>
        <taxon>Corynespora</taxon>
    </lineage>
</organism>
<dbReference type="GO" id="GO:0000981">
    <property type="term" value="F:DNA-binding transcription factor activity, RNA polymerase II-specific"/>
    <property type="evidence" value="ECO:0007669"/>
    <property type="project" value="InterPro"/>
</dbReference>
<proteinExistence type="predicted"/>
<keyword evidence="1" id="KW-0479">Metal-binding</keyword>
<feature type="compositionally biased region" description="Polar residues" evidence="6">
    <location>
        <begin position="159"/>
        <end position="178"/>
    </location>
</feature>
<evidence type="ECO:0000256" key="2">
    <source>
        <dbReference type="ARBA" id="ARBA00023015"/>
    </source>
</evidence>
<feature type="compositionally biased region" description="Basic and acidic residues" evidence="6">
    <location>
        <begin position="100"/>
        <end position="110"/>
    </location>
</feature>
<dbReference type="Gene3D" id="4.10.240.10">
    <property type="entry name" value="Zn(2)-C6 fungal-type DNA-binding domain"/>
    <property type="match status" value="1"/>
</dbReference>
<dbReference type="PANTHER" id="PTHR47424:SF3">
    <property type="entry name" value="REGULATORY PROTEIN GAL4"/>
    <property type="match status" value="1"/>
</dbReference>
<dbReference type="GO" id="GO:0006351">
    <property type="term" value="P:DNA-templated transcription"/>
    <property type="evidence" value="ECO:0007669"/>
    <property type="project" value="InterPro"/>
</dbReference>
<dbReference type="OrthoDB" id="3364175at2759"/>
<reference evidence="8 9" key="1">
    <citation type="journal article" date="2018" name="Front. Microbiol.">
        <title>Genome-Wide Analysis of Corynespora cassiicola Leaf Fall Disease Putative Effectors.</title>
        <authorList>
            <person name="Lopez D."/>
            <person name="Ribeiro S."/>
            <person name="Label P."/>
            <person name="Fumanal B."/>
            <person name="Venisse J.S."/>
            <person name="Kohler A."/>
            <person name="de Oliveira R.R."/>
            <person name="Labutti K."/>
            <person name="Lipzen A."/>
            <person name="Lail K."/>
            <person name="Bauer D."/>
            <person name="Ohm R.A."/>
            <person name="Barry K.W."/>
            <person name="Spatafora J."/>
            <person name="Grigoriev I.V."/>
            <person name="Martin F.M."/>
            <person name="Pujade-Renaud V."/>
        </authorList>
    </citation>
    <scope>NUCLEOTIDE SEQUENCE [LARGE SCALE GENOMIC DNA]</scope>
    <source>
        <strain evidence="8 9">Philippines</strain>
    </source>
</reference>
<accession>A0A2T2N7R8</accession>
<feature type="region of interest" description="Disordered" evidence="6">
    <location>
        <begin position="684"/>
        <end position="705"/>
    </location>
</feature>
<dbReference type="STRING" id="1448308.A0A2T2N7R8"/>
<evidence type="ECO:0000313" key="9">
    <source>
        <dbReference type="Proteomes" id="UP000240883"/>
    </source>
</evidence>
<protein>
    <recommendedName>
        <fullName evidence="7">Xylanolytic transcriptional activator regulatory domain-containing protein</fullName>
    </recommendedName>
</protein>
<feature type="region of interest" description="Disordered" evidence="6">
    <location>
        <begin position="1"/>
        <end position="31"/>
    </location>
</feature>
<dbReference type="CDD" id="cd12148">
    <property type="entry name" value="fungal_TF_MHR"/>
    <property type="match status" value="1"/>
</dbReference>
<dbReference type="InterPro" id="IPR051127">
    <property type="entry name" value="Fungal_SecMet_Regulators"/>
</dbReference>
<keyword evidence="3" id="KW-0238">DNA-binding</keyword>
<feature type="region of interest" description="Disordered" evidence="6">
    <location>
        <begin position="90"/>
        <end position="112"/>
    </location>
</feature>
<name>A0A2T2N7R8_CORCC</name>
<evidence type="ECO:0000256" key="4">
    <source>
        <dbReference type="ARBA" id="ARBA00023163"/>
    </source>
</evidence>
<dbReference type="EMBL" id="KZ678144">
    <property type="protein sequence ID" value="PSN61463.1"/>
    <property type="molecule type" value="Genomic_DNA"/>
</dbReference>
<evidence type="ECO:0000256" key="5">
    <source>
        <dbReference type="ARBA" id="ARBA00023242"/>
    </source>
</evidence>
<evidence type="ECO:0000256" key="6">
    <source>
        <dbReference type="SAM" id="MobiDB-lite"/>
    </source>
</evidence>
<feature type="compositionally biased region" description="Gly residues" evidence="6">
    <location>
        <begin position="689"/>
        <end position="705"/>
    </location>
</feature>
<dbReference type="CDD" id="cd00067">
    <property type="entry name" value="GAL4"/>
    <property type="match status" value="1"/>
</dbReference>
<evidence type="ECO:0000259" key="7">
    <source>
        <dbReference type="SMART" id="SM00906"/>
    </source>
</evidence>
<dbReference type="GO" id="GO:0008270">
    <property type="term" value="F:zinc ion binding"/>
    <property type="evidence" value="ECO:0007669"/>
    <property type="project" value="InterPro"/>
</dbReference>
<dbReference type="GO" id="GO:0005634">
    <property type="term" value="C:nucleus"/>
    <property type="evidence" value="ECO:0007669"/>
    <property type="project" value="TreeGrafter"/>
</dbReference>
<sequence>MACVPCRTRKSRVSHSPKLPPAQHSKAVHPDGDHCDGGRPLCQTCRELGFACKYTETGSTANVIVGKEYLSELEQRLGMVEKSIRSINARMGDENTPPELPHHEPFRDSSESVDGADAMGAVIFADESETGYFGPSSNIAFLRTIAEVILEQSNVTLRSPENSGARNANSQVQSSSTTKPRRDVLPSHVSPALHELPADAEATKMIQSFFSNTGYLFPYIHEGVFMRRYKDMLQPTQQSPSRSWLGLLNIVFAMSLSTQTDKATNAAQRRQQASSYIQKALALCSTQVMRGANLDTLHFLLLWGQYLQGTQKPLEAWTVQGLAVKAAFQLGIHRASMCEKLDPVEREIRKRTWLGCVCLDRTLSMTFGRPPSIPHFYVRDEFPEPYPPDANSLSTHLTVEQLNPGNVSFFAATVKLYSILATIIAQLYAQNLGYDPPLPASQALTPIFTLDARLSTWQRDLPASLPPITPEEIVQHLATPSTSGHFAAPSAAAAATTLNVKLRTILTLRFLNARILLHRPVLVRCLPRKQHQQVDSTDPLLIAHLAPPSLSACLSSAEATIRIVAAALQHSSGGGEGEGEGEAVLGAWWFSAWYVFCAGLVVFGTYLASHPPGTSASSSSAAATAGSTAGGGSGVGGVEKERVVELLNLAVEALGRLEGEGRAAVGRCSYCLDILVRCVGASHTSTSGSGSGSGSGDAGESGAVDGEGAGVGIGVDGKGLLEGFDANFLDELFSFHDLSNGVVGPGGGLEEEFGREMEGGEFFGGVGF</sequence>
<keyword evidence="9" id="KW-1185">Reference proteome</keyword>
<dbReference type="GO" id="GO:0000435">
    <property type="term" value="P:positive regulation of transcription from RNA polymerase II promoter by galactose"/>
    <property type="evidence" value="ECO:0007669"/>
    <property type="project" value="TreeGrafter"/>
</dbReference>
<dbReference type="InterPro" id="IPR001138">
    <property type="entry name" value="Zn2Cys6_DnaBD"/>
</dbReference>
<dbReference type="GO" id="GO:0000978">
    <property type="term" value="F:RNA polymerase II cis-regulatory region sequence-specific DNA binding"/>
    <property type="evidence" value="ECO:0007669"/>
    <property type="project" value="TreeGrafter"/>
</dbReference>
<evidence type="ECO:0000313" key="8">
    <source>
        <dbReference type="EMBL" id="PSN61463.1"/>
    </source>
</evidence>
<dbReference type="AlphaFoldDB" id="A0A2T2N7R8"/>
<evidence type="ECO:0000256" key="1">
    <source>
        <dbReference type="ARBA" id="ARBA00022723"/>
    </source>
</evidence>
<dbReference type="Pfam" id="PF04082">
    <property type="entry name" value="Fungal_trans"/>
    <property type="match status" value="1"/>
</dbReference>
<feature type="domain" description="Xylanolytic transcriptional activator regulatory" evidence="7">
    <location>
        <begin position="316"/>
        <end position="389"/>
    </location>
</feature>
<gene>
    <name evidence="8" type="ORF">BS50DRAFT_680887</name>
</gene>
<dbReference type="InterPro" id="IPR007219">
    <property type="entry name" value="XnlR_reg_dom"/>
</dbReference>
<dbReference type="Proteomes" id="UP000240883">
    <property type="component" value="Unassembled WGS sequence"/>
</dbReference>
<keyword evidence="4" id="KW-0804">Transcription</keyword>
<keyword evidence="5" id="KW-0539">Nucleus</keyword>
<keyword evidence="2" id="KW-0805">Transcription regulation</keyword>
<feature type="region of interest" description="Disordered" evidence="6">
    <location>
        <begin position="159"/>
        <end position="185"/>
    </location>
</feature>
<dbReference type="SMART" id="SM00906">
    <property type="entry name" value="Fungal_trans"/>
    <property type="match status" value="1"/>
</dbReference>
<dbReference type="PANTHER" id="PTHR47424">
    <property type="entry name" value="REGULATORY PROTEIN GAL4"/>
    <property type="match status" value="1"/>
</dbReference>
<evidence type="ECO:0000256" key="3">
    <source>
        <dbReference type="ARBA" id="ARBA00023125"/>
    </source>
</evidence>